<feature type="region of interest" description="Disordered" evidence="1">
    <location>
        <begin position="1"/>
        <end position="25"/>
    </location>
</feature>
<reference evidence="2 3" key="1">
    <citation type="submission" date="2019-12" db="EMBL/GenBank/DDBJ databases">
        <authorList>
            <person name="Alioto T."/>
            <person name="Alioto T."/>
            <person name="Gomez Garrido J."/>
        </authorList>
    </citation>
    <scope>NUCLEOTIDE SEQUENCE [LARGE SCALE GENOMIC DNA]</scope>
</reference>
<sequence>MKRIQRREEKPDDIMEDETEGFVENDYEDEEQANFGFGLYNMQEVRDIDIDYGELDELQSLDSEKDEGATYRKTG</sequence>
<dbReference type="EMBL" id="CACTIH010009050">
    <property type="protein sequence ID" value="CAA3021202.1"/>
    <property type="molecule type" value="Genomic_DNA"/>
</dbReference>
<feature type="compositionally biased region" description="Acidic residues" evidence="1">
    <location>
        <begin position="14"/>
        <end position="25"/>
    </location>
</feature>
<feature type="compositionally biased region" description="Basic and acidic residues" evidence="1">
    <location>
        <begin position="1"/>
        <end position="13"/>
    </location>
</feature>
<comment type="caution">
    <text evidence="2">The sequence shown here is derived from an EMBL/GenBank/DDBJ whole genome shotgun (WGS) entry which is preliminary data.</text>
</comment>
<keyword evidence="3" id="KW-1185">Reference proteome</keyword>
<organism evidence="2 3">
    <name type="scientific">Olea europaea subsp. europaea</name>
    <dbReference type="NCBI Taxonomy" id="158383"/>
    <lineage>
        <taxon>Eukaryota</taxon>
        <taxon>Viridiplantae</taxon>
        <taxon>Streptophyta</taxon>
        <taxon>Embryophyta</taxon>
        <taxon>Tracheophyta</taxon>
        <taxon>Spermatophyta</taxon>
        <taxon>Magnoliopsida</taxon>
        <taxon>eudicotyledons</taxon>
        <taxon>Gunneridae</taxon>
        <taxon>Pentapetalae</taxon>
        <taxon>asterids</taxon>
        <taxon>lamiids</taxon>
        <taxon>Lamiales</taxon>
        <taxon>Oleaceae</taxon>
        <taxon>Oleeae</taxon>
        <taxon>Olea</taxon>
    </lineage>
</organism>
<dbReference type="AlphaFoldDB" id="A0A8S0UVJ7"/>
<accession>A0A8S0UVJ7</accession>
<evidence type="ECO:0000313" key="2">
    <source>
        <dbReference type="EMBL" id="CAA3021202.1"/>
    </source>
</evidence>
<protein>
    <submittedName>
        <fullName evidence="2">Uncharacterized protein</fullName>
    </submittedName>
</protein>
<proteinExistence type="predicted"/>
<gene>
    <name evidence="2" type="ORF">OLEA9_A072735</name>
</gene>
<name>A0A8S0UVJ7_OLEEU</name>
<dbReference type="Gramene" id="OE9A072735T1">
    <property type="protein sequence ID" value="OE9A072735C1"/>
    <property type="gene ID" value="OE9A072735"/>
</dbReference>
<evidence type="ECO:0000313" key="3">
    <source>
        <dbReference type="Proteomes" id="UP000594638"/>
    </source>
</evidence>
<dbReference type="Proteomes" id="UP000594638">
    <property type="component" value="Unassembled WGS sequence"/>
</dbReference>
<evidence type="ECO:0000256" key="1">
    <source>
        <dbReference type="SAM" id="MobiDB-lite"/>
    </source>
</evidence>